<feature type="domain" description="Tryptophan synthase beta chain-like PALP" evidence="9">
    <location>
        <begin position="17"/>
        <end position="301"/>
    </location>
</feature>
<dbReference type="PANTHER" id="PTHR43050:SF1">
    <property type="entry name" value="SERINE RACEMASE"/>
    <property type="match status" value="1"/>
</dbReference>
<dbReference type="eggNOG" id="COG1171">
    <property type="taxonomic scope" value="Bacteria"/>
</dbReference>
<evidence type="ECO:0000256" key="5">
    <source>
        <dbReference type="ARBA" id="ARBA00022898"/>
    </source>
</evidence>
<dbReference type="GO" id="GO:0000287">
    <property type="term" value="F:magnesium ion binding"/>
    <property type="evidence" value="ECO:0007669"/>
    <property type="project" value="TreeGrafter"/>
</dbReference>
<evidence type="ECO:0000313" key="10">
    <source>
        <dbReference type="EMBL" id="EAX47135.1"/>
    </source>
</evidence>
<comment type="cofactor">
    <cofactor evidence="2">
        <name>pyridoxal 5'-phosphate</name>
        <dbReference type="ChEBI" id="CHEBI:597326"/>
    </cofactor>
</comment>
<dbReference type="CDD" id="cd01562">
    <property type="entry name" value="Thr-dehyd"/>
    <property type="match status" value="1"/>
</dbReference>
<comment type="caution">
    <text evidence="10">The sequence shown here is derived from an EMBL/GenBank/DDBJ whole genome shotgun (WGS) entry which is preliminary data.</text>
</comment>
<keyword evidence="6" id="KW-0456">Lyase</keyword>
<dbReference type="RefSeq" id="WP_007289875.1">
    <property type="nucleotide sequence ID" value="NZ_AAWL01000014.1"/>
</dbReference>
<dbReference type="FunFam" id="3.40.50.1100:FF:000005">
    <property type="entry name" value="Threonine dehydratase catabolic"/>
    <property type="match status" value="1"/>
</dbReference>
<dbReference type="Gene3D" id="3.40.50.1100">
    <property type="match status" value="2"/>
</dbReference>
<dbReference type="GO" id="GO:0018114">
    <property type="term" value="F:threonine racemase activity"/>
    <property type="evidence" value="ECO:0007669"/>
    <property type="project" value="TreeGrafter"/>
</dbReference>
<dbReference type="PANTHER" id="PTHR43050">
    <property type="entry name" value="SERINE / THREONINE RACEMASE FAMILY MEMBER"/>
    <property type="match status" value="1"/>
</dbReference>
<reference evidence="10 11" key="2">
    <citation type="submission" date="2007-01" db="EMBL/GenBank/DDBJ databases">
        <title>Sequencing of the draft genome and assembly of Thermosinus carboxydivorans Nor1.</title>
        <authorList>
            <consortium name="US DOE Joint Genome Institute (JGI-PGF)"/>
            <person name="Copeland A."/>
            <person name="Lucas S."/>
            <person name="Lapidus A."/>
            <person name="Barry K."/>
            <person name="Glavina del Rio T."/>
            <person name="Dalin E."/>
            <person name="Tice H."/>
            <person name="Bruce D."/>
            <person name="Pitluck S."/>
            <person name="Richardson P."/>
        </authorList>
    </citation>
    <scope>NUCLEOTIDE SEQUENCE [LARGE SCALE GENOMIC DNA]</scope>
    <source>
        <strain evidence="10 11">Nor1</strain>
    </source>
</reference>
<keyword evidence="5" id="KW-0663">Pyridoxal phosphate</keyword>
<dbReference type="GO" id="GO:0003941">
    <property type="term" value="F:L-serine ammonia-lyase activity"/>
    <property type="evidence" value="ECO:0007669"/>
    <property type="project" value="TreeGrafter"/>
</dbReference>
<dbReference type="AlphaFoldDB" id="A1HS70"/>
<dbReference type="FunFam" id="3.40.50.1100:FF:000007">
    <property type="entry name" value="L-threonine dehydratase catabolic TdcB"/>
    <property type="match status" value="1"/>
</dbReference>
<dbReference type="EC" id="4.3.1.19" evidence="4"/>
<accession>A1HS70</accession>
<gene>
    <name evidence="10" type="ORF">TcarDRAFT_0643</name>
</gene>
<protein>
    <recommendedName>
        <fullName evidence="4">threonine ammonia-lyase</fullName>
        <ecNumber evidence="4">4.3.1.19</ecNumber>
    </recommendedName>
    <alternativeName>
        <fullName evidence="8">Threonine deaminase</fullName>
    </alternativeName>
</protein>
<evidence type="ECO:0000256" key="3">
    <source>
        <dbReference type="ARBA" id="ARBA00010869"/>
    </source>
</evidence>
<organism evidence="10 11">
    <name type="scientific">Thermosinus carboxydivorans Nor1</name>
    <dbReference type="NCBI Taxonomy" id="401526"/>
    <lineage>
        <taxon>Bacteria</taxon>
        <taxon>Bacillati</taxon>
        <taxon>Bacillota</taxon>
        <taxon>Negativicutes</taxon>
        <taxon>Selenomonadales</taxon>
        <taxon>Sporomusaceae</taxon>
        <taxon>Thermosinus</taxon>
    </lineage>
</organism>
<proteinExistence type="inferred from homology"/>
<evidence type="ECO:0000256" key="6">
    <source>
        <dbReference type="ARBA" id="ARBA00023239"/>
    </source>
</evidence>
<dbReference type="InterPro" id="IPR001926">
    <property type="entry name" value="TrpB-like_PALP"/>
</dbReference>
<dbReference type="OrthoDB" id="9811476at2"/>
<evidence type="ECO:0000256" key="1">
    <source>
        <dbReference type="ARBA" id="ARBA00001274"/>
    </source>
</evidence>
<dbReference type="SUPFAM" id="SSF53686">
    <property type="entry name" value="Tryptophan synthase beta subunit-like PLP-dependent enzymes"/>
    <property type="match status" value="1"/>
</dbReference>
<evidence type="ECO:0000313" key="11">
    <source>
        <dbReference type="Proteomes" id="UP000005139"/>
    </source>
</evidence>
<name>A1HS70_9FIRM</name>
<dbReference type="InterPro" id="IPR036052">
    <property type="entry name" value="TrpB-like_PALP_sf"/>
</dbReference>
<evidence type="ECO:0000256" key="7">
    <source>
        <dbReference type="ARBA" id="ARBA00025527"/>
    </source>
</evidence>
<reference evidence="10 11" key="1">
    <citation type="submission" date="2007-01" db="EMBL/GenBank/DDBJ databases">
        <title>Annotation of the draft genome assembly of Thermosinus carboxydivorans Nor1.</title>
        <authorList>
            <consortium name="US DOE Joint Genome Institute (JGI-ORNL)"/>
            <person name="Larimer F."/>
            <person name="Land M."/>
            <person name="Hauser L."/>
        </authorList>
    </citation>
    <scope>NUCLEOTIDE SEQUENCE [LARGE SCALE GENOMIC DNA]</scope>
    <source>
        <strain evidence="10 11">Nor1</strain>
    </source>
</reference>
<comment type="catalytic activity">
    <reaction evidence="1">
        <text>L-threonine = 2-oxobutanoate + NH4(+)</text>
        <dbReference type="Rhea" id="RHEA:22108"/>
        <dbReference type="ChEBI" id="CHEBI:16763"/>
        <dbReference type="ChEBI" id="CHEBI:28938"/>
        <dbReference type="ChEBI" id="CHEBI:57926"/>
        <dbReference type="EC" id="4.3.1.19"/>
    </reaction>
</comment>
<sequence>MYEQIAAAASRLAGVAHKTPVLTSRLLDERTGNMVFLKCENFQRMGAFKFRGAYNAISSLSAAQREKGVITYSSGNHAQAVALASKLLGVKATVIVPADAPAVKLAAAKDYGAAIITYDRAAVSREEVAEKLIREHGYTLIPPFDHYDVIAGQGTVAKELIEEVLSLDYLFVQVGGGGLLSGCAVAAKHLLPRCQVIGVEPALADDATRSFKTGELQSVHNPPTIADGLRTASLGKITFPLIRQYVDDMVTVTEEEIIRTMEFLWTRLKIVVEPSGAVSLAPLMHCKLPIEGKRVGVIISGGNVDVRQAGELFATIQNA</sequence>
<dbReference type="GO" id="GO:0005524">
    <property type="term" value="F:ATP binding"/>
    <property type="evidence" value="ECO:0007669"/>
    <property type="project" value="TreeGrafter"/>
</dbReference>
<evidence type="ECO:0000256" key="4">
    <source>
        <dbReference type="ARBA" id="ARBA00012096"/>
    </source>
</evidence>
<keyword evidence="11" id="KW-1185">Reference proteome</keyword>
<comment type="similarity">
    <text evidence="3">Belongs to the serine/threonine dehydratase family.</text>
</comment>
<dbReference type="Proteomes" id="UP000005139">
    <property type="component" value="Unassembled WGS sequence"/>
</dbReference>
<comment type="function">
    <text evidence="7">Catalyzes the anaerobic formation of alpha-ketobutyrate and ammonia from threonine in a two-step reaction. The first step involved a dehydration of threonine and a production of enamine intermediates (aminocrotonate), which tautomerizes to its imine form (iminobutyrate). Both intermediates are unstable and short-lived. The second step is the nonenzymatic hydrolysis of the enamine/imine intermediates to form 2-ketobutyrate and free ammonia. In the low water environment of the cell, the second step is accelerated by RidA.</text>
</comment>
<dbReference type="NCBIfam" id="NF005454">
    <property type="entry name" value="PRK07048.1"/>
    <property type="match status" value="1"/>
</dbReference>
<dbReference type="GO" id="GO:0070179">
    <property type="term" value="P:D-serine biosynthetic process"/>
    <property type="evidence" value="ECO:0007669"/>
    <property type="project" value="TreeGrafter"/>
</dbReference>
<evidence type="ECO:0000256" key="2">
    <source>
        <dbReference type="ARBA" id="ARBA00001933"/>
    </source>
</evidence>
<dbReference type="Pfam" id="PF00291">
    <property type="entry name" value="PALP"/>
    <property type="match status" value="1"/>
</dbReference>
<evidence type="ECO:0000256" key="8">
    <source>
        <dbReference type="ARBA" id="ARBA00031427"/>
    </source>
</evidence>
<dbReference type="GO" id="GO:0004794">
    <property type="term" value="F:threonine deaminase activity"/>
    <property type="evidence" value="ECO:0007669"/>
    <property type="project" value="UniProtKB-EC"/>
</dbReference>
<evidence type="ECO:0000259" key="9">
    <source>
        <dbReference type="Pfam" id="PF00291"/>
    </source>
</evidence>
<dbReference type="EMBL" id="AAWL01000014">
    <property type="protein sequence ID" value="EAX47135.1"/>
    <property type="molecule type" value="Genomic_DNA"/>
</dbReference>
<dbReference type="GO" id="GO:0030378">
    <property type="term" value="F:serine racemase activity"/>
    <property type="evidence" value="ECO:0007669"/>
    <property type="project" value="TreeGrafter"/>
</dbReference>
<dbReference type="GO" id="GO:0030170">
    <property type="term" value="F:pyridoxal phosphate binding"/>
    <property type="evidence" value="ECO:0007669"/>
    <property type="project" value="TreeGrafter"/>
</dbReference>